<dbReference type="PANTHER" id="PTHR32282">
    <property type="entry name" value="BINDING PROTEIN TRANSPEPTIDASE, PUTATIVE-RELATED"/>
    <property type="match status" value="1"/>
</dbReference>
<dbReference type="InterPro" id="IPR023346">
    <property type="entry name" value="Lysozyme-like_dom_sf"/>
</dbReference>
<evidence type="ECO:0000256" key="5">
    <source>
        <dbReference type="ARBA" id="ARBA00022676"/>
    </source>
</evidence>
<feature type="compositionally biased region" description="Gly residues" evidence="14">
    <location>
        <begin position="855"/>
        <end position="864"/>
    </location>
</feature>
<feature type="transmembrane region" description="Helical" evidence="15">
    <location>
        <begin position="123"/>
        <end position="144"/>
    </location>
</feature>
<dbReference type="InterPro" id="IPR050396">
    <property type="entry name" value="Glycosyltr_51/Transpeptidase"/>
</dbReference>
<feature type="compositionally biased region" description="Basic residues" evidence="14">
    <location>
        <begin position="103"/>
        <end position="118"/>
    </location>
</feature>
<dbReference type="GO" id="GO:0005509">
    <property type="term" value="F:calcium ion binding"/>
    <property type="evidence" value="ECO:0007669"/>
    <property type="project" value="InterPro"/>
</dbReference>
<dbReference type="GO" id="GO:0008360">
    <property type="term" value="P:regulation of cell shape"/>
    <property type="evidence" value="ECO:0007669"/>
    <property type="project" value="UniProtKB-KW"/>
</dbReference>
<reference evidence="18 19" key="1">
    <citation type="submission" date="2019-07" db="EMBL/GenBank/DDBJ databases">
        <title>Genomic Encyclopedia of Archaeal and Bacterial Type Strains, Phase II (KMG-II): from individual species to whole genera.</title>
        <authorList>
            <person name="Goeker M."/>
        </authorList>
    </citation>
    <scope>NUCLEOTIDE SEQUENCE [LARGE SCALE GENOMIC DNA]</scope>
    <source>
        <strain evidence="18 19">DSM 46842</strain>
    </source>
</reference>
<feature type="compositionally biased region" description="Polar residues" evidence="14">
    <location>
        <begin position="667"/>
        <end position="678"/>
    </location>
</feature>
<dbReference type="GO" id="GO:0030288">
    <property type="term" value="C:outer membrane-bounded periplasmic space"/>
    <property type="evidence" value="ECO:0007669"/>
    <property type="project" value="TreeGrafter"/>
</dbReference>
<name>A0A5S5CR98_9ACTN</name>
<keyword evidence="6" id="KW-0808">Transferase</keyword>
<keyword evidence="9" id="KW-0573">Peptidoglycan synthesis</keyword>
<comment type="similarity">
    <text evidence="2">In the N-terminal section; belongs to the glycosyltransferase 51 family.</text>
</comment>
<keyword evidence="15" id="KW-1133">Transmembrane helix</keyword>
<feature type="domain" description="Glycosyl transferase family 51" evidence="17">
    <location>
        <begin position="171"/>
        <end position="341"/>
    </location>
</feature>
<evidence type="ECO:0000256" key="3">
    <source>
        <dbReference type="ARBA" id="ARBA00022645"/>
    </source>
</evidence>
<dbReference type="Gene3D" id="4.10.1080.10">
    <property type="entry name" value="TSP type-3 repeat"/>
    <property type="match status" value="1"/>
</dbReference>
<evidence type="ECO:0000256" key="7">
    <source>
        <dbReference type="ARBA" id="ARBA00022801"/>
    </source>
</evidence>
<dbReference type="InterPro" id="IPR028974">
    <property type="entry name" value="TSP_type-3_rpt"/>
</dbReference>
<evidence type="ECO:0000256" key="2">
    <source>
        <dbReference type="ARBA" id="ARBA00007739"/>
    </source>
</evidence>
<evidence type="ECO:0000256" key="1">
    <source>
        <dbReference type="ARBA" id="ARBA00007090"/>
    </source>
</evidence>
<protein>
    <submittedName>
        <fullName evidence="18">Membrane peptidoglycan carboxypeptidase</fullName>
    </submittedName>
</protein>
<feature type="compositionally biased region" description="Basic and acidic residues" evidence="14">
    <location>
        <begin position="783"/>
        <end position="800"/>
    </location>
</feature>
<dbReference type="SUPFAM" id="SSF103647">
    <property type="entry name" value="TSP type-3 repeat"/>
    <property type="match status" value="1"/>
</dbReference>
<dbReference type="EMBL" id="VNHW01000009">
    <property type="protein sequence ID" value="TYP86427.1"/>
    <property type="molecule type" value="Genomic_DNA"/>
</dbReference>
<keyword evidence="7" id="KW-0378">Hydrolase</keyword>
<proteinExistence type="inferred from homology"/>
<feature type="compositionally biased region" description="Basic and acidic residues" evidence="14">
    <location>
        <begin position="489"/>
        <end position="506"/>
    </location>
</feature>
<feature type="region of interest" description="Disordered" evidence="14">
    <location>
        <begin position="1"/>
        <end position="118"/>
    </location>
</feature>
<feature type="region of interest" description="Disordered" evidence="14">
    <location>
        <begin position="735"/>
        <end position="873"/>
    </location>
</feature>
<feature type="compositionally biased region" description="Basic and acidic residues" evidence="14">
    <location>
        <begin position="738"/>
        <end position="747"/>
    </location>
</feature>
<dbReference type="GO" id="GO:0009002">
    <property type="term" value="F:serine-type D-Ala-D-Ala carboxypeptidase activity"/>
    <property type="evidence" value="ECO:0007669"/>
    <property type="project" value="UniProtKB-EC"/>
</dbReference>
<keyword evidence="4" id="KW-0645">Protease</keyword>
<organism evidence="18 19">
    <name type="scientific">Blastococcus xanthinilyticus</name>
    <dbReference type="NCBI Taxonomy" id="1564164"/>
    <lineage>
        <taxon>Bacteria</taxon>
        <taxon>Bacillati</taxon>
        <taxon>Actinomycetota</taxon>
        <taxon>Actinomycetes</taxon>
        <taxon>Geodermatophilales</taxon>
        <taxon>Geodermatophilaceae</taxon>
        <taxon>Blastococcus</taxon>
    </lineage>
</organism>
<evidence type="ECO:0000256" key="8">
    <source>
        <dbReference type="ARBA" id="ARBA00022960"/>
    </source>
</evidence>
<dbReference type="SUPFAM" id="SSF56601">
    <property type="entry name" value="beta-lactamase/transpeptidase-like"/>
    <property type="match status" value="1"/>
</dbReference>
<dbReference type="Proteomes" id="UP000322499">
    <property type="component" value="Unassembled WGS sequence"/>
</dbReference>
<keyword evidence="19" id="KW-1185">Reference proteome</keyword>
<keyword evidence="15" id="KW-0472">Membrane</keyword>
<evidence type="ECO:0000256" key="14">
    <source>
        <dbReference type="SAM" id="MobiDB-lite"/>
    </source>
</evidence>
<evidence type="ECO:0000256" key="12">
    <source>
        <dbReference type="ARBA" id="ARBA00034000"/>
    </source>
</evidence>
<evidence type="ECO:0000256" key="11">
    <source>
        <dbReference type="ARBA" id="ARBA00023316"/>
    </source>
</evidence>
<sequence length="873" mass="90594">MFVPSHDETSPVAPRAGSVRRPAAVRAPGSGGGGSGRPPAGGSGRPPVPGRGRTSASRGGTSASRGGTSASRGGTSASRGGTTASRGGAPAGRGARPAGKPAAKGKGKAGRTPKQRRRRRLKIGAGILGGLFALLCVFIGVVYATTEVPSPDSVSTKQTTVLYYSDGTTEMARLGDENRTNVTLDQISEPAQQAILAAENRSFYTDPGISFTGIVRAAWNNVTGGSTQGGSTITQQYVKNAFLTHDQTFSRKFQELFLAIKLDNNFSKEQILENYLNTIYYGRGAYGIEAAANTYFGVPAAQLTAQQGAVLAVLVRSPSGYDPETNPEGAQDRWALVLDAMAEEGWLTAEERAASVYPPVLPKTGSTLGIPETSEGLIVNQVLQELEGTYGYDEQQIRAGGLRVTTTVSKQAQDAAKASVEEVMTGEPDGLREALVAIDPRTGGVVAYYGGPKGAGDGVIDYAQAQRQPGSSVKPYVLATALEQGIGIDSRRDGSSPMKFDDREKPVVNSGGTSCPACTLTEAMTKSLNTTYYGLALEVGAEKVRETILEATGLPEVWEVGGLAESTTLANADGGTGSAIGIGEYEMRPIDQAHGFATLAAGGIERDHHFVAQVTDSQGAVLVGTPPDSGEQVIPANVANDVTVAMKEVAGYSRRSLEGGREVAAKTGTQGQGENNSDAWMVGYTPSLSTAVWMGNDSPTNPIVDSRQRIIYGSGLPGAIWQRFMDTVLAGTPEEDLPDKALIKGDTGKGVQLPEPEPTPTPTPEPSRPAQPAVVDTDGDGVPDDKDFAPNDATVTKKPDPSTVDSDGDGVPDNKDFAPNDPTVTKRPDPSTIDADGDGVPANADPNDNDPTVPGTGGRSGGTPGPTTPPAPR</sequence>
<evidence type="ECO:0000256" key="9">
    <source>
        <dbReference type="ARBA" id="ARBA00022984"/>
    </source>
</evidence>
<feature type="compositionally biased region" description="Gly residues" evidence="14">
    <location>
        <begin position="29"/>
        <end position="44"/>
    </location>
</feature>
<dbReference type="Pfam" id="PF00905">
    <property type="entry name" value="Transpeptidase"/>
    <property type="match status" value="1"/>
</dbReference>
<feature type="compositionally biased region" description="Low complexity" evidence="14">
    <location>
        <begin position="11"/>
        <end position="28"/>
    </location>
</feature>
<feature type="compositionally biased region" description="Low complexity" evidence="14">
    <location>
        <begin position="50"/>
        <end position="102"/>
    </location>
</feature>
<comment type="similarity">
    <text evidence="1">In the C-terminal section; belongs to the transpeptidase family.</text>
</comment>
<dbReference type="PANTHER" id="PTHR32282:SF34">
    <property type="entry name" value="PENICILLIN-BINDING PROTEIN 1A"/>
    <property type="match status" value="1"/>
</dbReference>
<feature type="compositionally biased region" description="Pro residues" evidence="14">
    <location>
        <begin position="755"/>
        <end position="769"/>
    </location>
</feature>
<evidence type="ECO:0000313" key="18">
    <source>
        <dbReference type="EMBL" id="TYP86427.1"/>
    </source>
</evidence>
<dbReference type="SUPFAM" id="SSF53955">
    <property type="entry name" value="Lysozyme-like"/>
    <property type="match status" value="1"/>
</dbReference>
<keyword evidence="5" id="KW-0328">Glycosyltransferase</keyword>
<keyword evidence="8" id="KW-0133">Cell shape</keyword>
<evidence type="ECO:0000259" key="17">
    <source>
        <dbReference type="Pfam" id="PF00912"/>
    </source>
</evidence>
<evidence type="ECO:0000256" key="15">
    <source>
        <dbReference type="SAM" id="Phobius"/>
    </source>
</evidence>
<feature type="region of interest" description="Disordered" evidence="14">
    <location>
        <begin position="660"/>
        <end position="679"/>
    </location>
</feature>
<feature type="compositionally biased region" description="Basic and acidic residues" evidence="14">
    <location>
        <begin position="812"/>
        <end position="829"/>
    </location>
</feature>
<accession>A0A5S5CR98</accession>
<dbReference type="GO" id="GO:0071555">
    <property type="term" value="P:cell wall organization"/>
    <property type="evidence" value="ECO:0007669"/>
    <property type="project" value="UniProtKB-KW"/>
</dbReference>
<evidence type="ECO:0000256" key="4">
    <source>
        <dbReference type="ARBA" id="ARBA00022670"/>
    </source>
</evidence>
<dbReference type="GO" id="GO:0006508">
    <property type="term" value="P:proteolysis"/>
    <property type="evidence" value="ECO:0007669"/>
    <property type="project" value="UniProtKB-KW"/>
</dbReference>
<keyword evidence="10" id="KW-0511">Multifunctional enzyme</keyword>
<dbReference type="InterPro" id="IPR001460">
    <property type="entry name" value="PCN-bd_Tpept"/>
</dbReference>
<keyword evidence="15" id="KW-0812">Transmembrane</keyword>
<keyword evidence="3 18" id="KW-0121">Carboxypeptidase</keyword>
<feature type="region of interest" description="Disordered" evidence="14">
    <location>
        <begin position="488"/>
        <end position="512"/>
    </location>
</feature>
<dbReference type="AlphaFoldDB" id="A0A5S5CR98"/>
<dbReference type="GO" id="GO:0009252">
    <property type="term" value="P:peptidoglycan biosynthetic process"/>
    <property type="evidence" value="ECO:0007669"/>
    <property type="project" value="UniProtKB-KW"/>
</dbReference>
<comment type="caution">
    <text evidence="18">The sequence shown here is derived from an EMBL/GenBank/DDBJ whole genome shotgun (WGS) entry which is preliminary data.</text>
</comment>
<keyword evidence="11" id="KW-0961">Cell wall biogenesis/degradation</keyword>
<dbReference type="FunFam" id="1.10.3810.10:FF:000001">
    <property type="entry name" value="Penicillin-binding protein 1A"/>
    <property type="match status" value="1"/>
</dbReference>
<dbReference type="GO" id="GO:0008658">
    <property type="term" value="F:penicillin binding"/>
    <property type="evidence" value="ECO:0007669"/>
    <property type="project" value="InterPro"/>
</dbReference>
<dbReference type="InterPro" id="IPR036950">
    <property type="entry name" value="PBP_transglycosylase"/>
</dbReference>
<evidence type="ECO:0000313" key="19">
    <source>
        <dbReference type="Proteomes" id="UP000322499"/>
    </source>
</evidence>
<evidence type="ECO:0000256" key="6">
    <source>
        <dbReference type="ARBA" id="ARBA00022679"/>
    </source>
</evidence>
<comment type="catalytic activity">
    <reaction evidence="12">
        <text>Preferential cleavage: (Ac)2-L-Lys-D-Ala-|-D-Ala. Also transpeptidation of peptidyl-alanyl moieties that are N-acyl substituents of D-alanine.</text>
        <dbReference type="EC" id="3.4.16.4"/>
    </reaction>
</comment>
<comment type="catalytic activity">
    <reaction evidence="13">
        <text>[GlcNAc-(1-&gt;4)-Mur2Ac(oyl-L-Ala-gamma-D-Glu-L-Lys-D-Ala-D-Ala)](n)-di-trans,octa-cis-undecaprenyl diphosphate + beta-D-GlcNAc-(1-&gt;4)-Mur2Ac(oyl-L-Ala-gamma-D-Glu-L-Lys-D-Ala-D-Ala)-di-trans,octa-cis-undecaprenyl diphosphate = [GlcNAc-(1-&gt;4)-Mur2Ac(oyl-L-Ala-gamma-D-Glu-L-Lys-D-Ala-D-Ala)](n+1)-di-trans,octa-cis-undecaprenyl diphosphate + di-trans,octa-cis-undecaprenyl diphosphate + H(+)</text>
        <dbReference type="Rhea" id="RHEA:23708"/>
        <dbReference type="Rhea" id="RHEA-COMP:9602"/>
        <dbReference type="Rhea" id="RHEA-COMP:9603"/>
        <dbReference type="ChEBI" id="CHEBI:15378"/>
        <dbReference type="ChEBI" id="CHEBI:58405"/>
        <dbReference type="ChEBI" id="CHEBI:60033"/>
        <dbReference type="ChEBI" id="CHEBI:78435"/>
        <dbReference type="EC" id="2.4.99.28"/>
    </reaction>
</comment>
<dbReference type="Pfam" id="PF00912">
    <property type="entry name" value="Transgly"/>
    <property type="match status" value="1"/>
</dbReference>
<dbReference type="Gene3D" id="3.40.710.10">
    <property type="entry name" value="DD-peptidase/beta-lactamase superfamily"/>
    <property type="match status" value="1"/>
</dbReference>
<dbReference type="Gene3D" id="1.10.3810.10">
    <property type="entry name" value="Biosynthetic peptidoglycan transglycosylase-like"/>
    <property type="match status" value="1"/>
</dbReference>
<dbReference type="GO" id="GO:0008955">
    <property type="term" value="F:peptidoglycan glycosyltransferase activity"/>
    <property type="evidence" value="ECO:0007669"/>
    <property type="project" value="UniProtKB-EC"/>
</dbReference>
<evidence type="ECO:0000256" key="10">
    <source>
        <dbReference type="ARBA" id="ARBA00023268"/>
    </source>
</evidence>
<dbReference type="InterPro" id="IPR001264">
    <property type="entry name" value="Glyco_trans_51"/>
</dbReference>
<evidence type="ECO:0000256" key="13">
    <source>
        <dbReference type="ARBA" id="ARBA00049902"/>
    </source>
</evidence>
<evidence type="ECO:0000259" key="16">
    <source>
        <dbReference type="Pfam" id="PF00905"/>
    </source>
</evidence>
<gene>
    <name evidence="18" type="ORF">BD833_10927</name>
</gene>
<dbReference type="InterPro" id="IPR012338">
    <property type="entry name" value="Beta-lactam/transpept-like"/>
</dbReference>
<feature type="domain" description="Penicillin-binding protein transpeptidase" evidence="16">
    <location>
        <begin position="435"/>
        <end position="694"/>
    </location>
</feature>